<dbReference type="AlphaFoldDB" id="A0A5N6X630"/>
<dbReference type="Gene3D" id="1.20.1250.20">
    <property type="entry name" value="MFS general substrate transporter like domains"/>
    <property type="match status" value="1"/>
</dbReference>
<keyword evidence="8" id="KW-1185">Reference proteome</keyword>
<dbReference type="GO" id="GO:0022857">
    <property type="term" value="F:transmembrane transporter activity"/>
    <property type="evidence" value="ECO:0007669"/>
    <property type="project" value="InterPro"/>
</dbReference>
<dbReference type="Proteomes" id="UP000325945">
    <property type="component" value="Unassembled WGS sequence"/>
</dbReference>
<feature type="domain" description="Major facilitator superfamily (MFS) profile" evidence="6">
    <location>
        <begin position="1"/>
        <end position="466"/>
    </location>
</feature>
<feature type="transmembrane region" description="Helical" evidence="5">
    <location>
        <begin position="238"/>
        <end position="259"/>
    </location>
</feature>
<proteinExistence type="predicted"/>
<feature type="transmembrane region" description="Helical" evidence="5">
    <location>
        <begin position="346"/>
        <end position="367"/>
    </location>
</feature>
<dbReference type="InterPro" id="IPR020846">
    <property type="entry name" value="MFS_dom"/>
</dbReference>
<dbReference type="PANTHER" id="PTHR23502:SF181">
    <property type="entry name" value="MAJOR FACILITATOR SUPERFAMILY (MFS) PROFILE DOMAIN-CONTAINING PROTEIN"/>
    <property type="match status" value="1"/>
</dbReference>
<feature type="transmembrane region" description="Helical" evidence="5">
    <location>
        <begin position="169"/>
        <end position="189"/>
    </location>
</feature>
<name>A0A5N6X630_9EURO</name>
<evidence type="ECO:0000259" key="6">
    <source>
        <dbReference type="PROSITE" id="PS50850"/>
    </source>
</evidence>
<evidence type="ECO:0000256" key="2">
    <source>
        <dbReference type="ARBA" id="ARBA00022692"/>
    </source>
</evidence>
<feature type="transmembrane region" description="Helical" evidence="5">
    <location>
        <begin position="404"/>
        <end position="428"/>
    </location>
</feature>
<keyword evidence="2 5" id="KW-0812">Transmembrane</keyword>
<sequence length="466" mass="51658">MAATAEKKCDGKNEECIENIDDIECKAAVNNPRAHLVPRPSEDEGDPLNWPMRLKTTIVIALNGVGPFIWIPLANVYGRRFVYLITTFIGFATALGCGFVHSFGALVGIRAINGIFPVSMALGPATVTDLFFYHQRGRALGLFTVMLTSGSHFSGLFGGPVAKFLGWRWIFWITAAMNFVTLVILVFGLPETMYYKPRLYSDTNTEPPNFPGVELKAKHFLIPAFRMALYPSVLFPSLYYASQYCFTAIFPAVTYAIIFKERFGWNALQCGLAYGGTMTIGSIVGEFAAGKIIDDIVHRDSIRLGVDSPPPEVRFKGIWTGAALIPAGLLIFGFTTQYNSHWSGPLAGMFIGIFGIQVVATVCYTYSIDSYRVEGSEVSQFFNFCRQSTSCTVAFYGVNLCNAIGYQFAFIMFALVGSLLAFAPNVWLMWKGAWIRERLGRPENVSVAEEIISSHHEFNRMQSREG</sequence>
<reference evidence="8" key="1">
    <citation type="submission" date="2019-04" db="EMBL/GenBank/DDBJ databases">
        <title>Friends and foes A comparative genomics studyof 23 Aspergillus species from section Flavi.</title>
        <authorList>
            <consortium name="DOE Joint Genome Institute"/>
            <person name="Kjaerbolling I."/>
            <person name="Vesth T."/>
            <person name="Frisvad J.C."/>
            <person name="Nybo J.L."/>
            <person name="Theobald S."/>
            <person name="Kildgaard S."/>
            <person name="Isbrandt T."/>
            <person name="Kuo A."/>
            <person name="Sato A."/>
            <person name="Lyhne E.K."/>
            <person name="Kogle M.E."/>
            <person name="Wiebenga A."/>
            <person name="Kun R.S."/>
            <person name="Lubbers R.J."/>
            <person name="Makela M.R."/>
            <person name="Barry K."/>
            <person name="Chovatia M."/>
            <person name="Clum A."/>
            <person name="Daum C."/>
            <person name="Haridas S."/>
            <person name="He G."/>
            <person name="LaButti K."/>
            <person name="Lipzen A."/>
            <person name="Mondo S."/>
            <person name="Riley R."/>
            <person name="Salamov A."/>
            <person name="Simmons B.A."/>
            <person name="Magnuson J.K."/>
            <person name="Henrissat B."/>
            <person name="Mortensen U.H."/>
            <person name="Larsen T.O."/>
            <person name="Devries R.P."/>
            <person name="Grigoriev I.V."/>
            <person name="Machida M."/>
            <person name="Baker S.E."/>
            <person name="Andersen M.R."/>
        </authorList>
    </citation>
    <scope>NUCLEOTIDE SEQUENCE [LARGE SCALE GENOMIC DNA]</scope>
    <source>
        <strain evidence="8">CBS 130017</strain>
    </source>
</reference>
<dbReference type="EMBL" id="ML741795">
    <property type="protein sequence ID" value="KAE8327020.1"/>
    <property type="molecule type" value="Genomic_DNA"/>
</dbReference>
<evidence type="ECO:0000256" key="5">
    <source>
        <dbReference type="SAM" id="Phobius"/>
    </source>
</evidence>
<comment type="subcellular location">
    <subcellularLocation>
        <location evidence="1">Membrane</location>
        <topology evidence="1">Multi-pass membrane protein</topology>
    </subcellularLocation>
</comment>
<feature type="transmembrane region" description="Helical" evidence="5">
    <location>
        <begin position="114"/>
        <end position="133"/>
    </location>
</feature>
<keyword evidence="4 5" id="KW-0472">Membrane</keyword>
<feature type="transmembrane region" description="Helical" evidence="5">
    <location>
        <begin position="58"/>
        <end position="77"/>
    </location>
</feature>
<evidence type="ECO:0000313" key="8">
    <source>
        <dbReference type="Proteomes" id="UP000325945"/>
    </source>
</evidence>
<protein>
    <submittedName>
        <fullName evidence="7">Major facilitator superfamily domain-containing protein</fullName>
    </submittedName>
</protein>
<feature type="transmembrane region" description="Helical" evidence="5">
    <location>
        <begin position="139"/>
        <end position="157"/>
    </location>
</feature>
<keyword evidence="3 5" id="KW-1133">Transmembrane helix</keyword>
<dbReference type="SUPFAM" id="SSF103473">
    <property type="entry name" value="MFS general substrate transporter"/>
    <property type="match status" value="1"/>
</dbReference>
<feature type="transmembrane region" description="Helical" evidence="5">
    <location>
        <begin position="271"/>
        <end position="293"/>
    </location>
</feature>
<dbReference type="Pfam" id="PF07690">
    <property type="entry name" value="MFS_1"/>
    <property type="match status" value="1"/>
</dbReference>
<evidence type="ECO:0000256" key="3">
    <source>
        <dbReference type="ARBA" id="ARBA00022989"/>
    </source>
</evidence>
<dbReference type="GO" id="GO:0005886">
    <property type="term" value="C:plasma membrane"/>
    <property type="evidence" value="ECO:0007669"/>
    <property type="project" value="TreeGrafter"/>
</dbReference>
<organism evidence="7 8">
    <name type="scientific">Aspergillus sergii</name>
    <dbReference type="NCBI Taxonomy" id="1034303"/>
    <lineage>
        <taxon>Eukaryota</taxon>
        <taxon>Fungi</taxon>
        <taxon>Dikarya</taxon>
        <taxon>Ascomycota</taxon>
        <taxon>Pezizomycotina</taxon>
        <taxon>Eurotiomycetes</taxon>
        <taxon>Eurotiomycetidae</taxon>
        <taxon>Eurotiales</taxon>
        <taxon>Aspergillaceae</taxon>
        <taxon>Aspergillus</taxon>
        <taxon>Aspergillus subgen. Circumdati</taxon>
    </lineage>
</organism>
<feature type="transmembrane region" description="Helical" evidence="5">
    <location>
        <begin position="83"/>
        <end position="107"/>
    </location>
</feature>
<dbReference type="InterPro" id="IPR011701">
    <property type="entry name" value="MFS"/>
</dbReference>
<accession>A0A5N6X630</accession>
<evidence type="ECO:0000313" key="7">
    <source>
        <dbReference type="EMBL" id="KAE8327020.1"/>
    </source>
</evidence>
<dbReference type="InterPro" id="IPR036259">
    <property type="entry name" value="MFS_trans_sf"/>
</dbReference>
<dbReference type="PANTHER" id="PTHR23502">
    <property type="entry name" value="MAJOR FACILITATOR SUPERFAMILY"/>
    <property type="match status" value="1"/>
</dbReference>
<evidence type="ECO:0000256" key="4">
    <source>
        <dbReference type="ARBA" id="ARBA00023136"/>
    </source>
</evidence>
<dbReference type="PROSITE" id="PS50850">
    <property type="entry name" value="MFS"/>
    <property type="match status" value="1"/>
</dbReference>
<evidence type="ECO:0000256" key="1">
    <source>
        <dbReference type="ARBA" id="ARBA00004141"/>
    </source>
</evidence>
<gene>
    <name evidence="7" type="ORF">BDV39DRAFT_215406</name>
</gene>
<feature type="transmembrane region" description="Helical" evidence="5">
    <location>
        <begin position="313"/>
        <end position="334"/>
    </location>
</feature>